<feature type="region of interest" description="Disordered" evidence="1">
    <location>
        <begin position="312"/>
        <end position="350"/>
    </location>
</feature>
<reference evidence="2 3" key="1">
    <citation type="journal article" date="2018" name="Nat. Ecol. Evol.">
        <title>Pezizomycetes genomes reveal the molecular basis of ectomycorrhizal truffle lifestyle.</title>
        <authorList>
            <person name="Murat C."/>
            <person name="Payen T."/>
            <person name="Noel B."/>
            <person name="Kuo A."/>
            <person name="Morin E."/>
            <person name="Chen J."/>
            <person name="Kohler A."/>
            <person name="Krizsan K."/>
            <person name="Balestrini R."/>
            <person name="Da Silva C."/>
            <person name="Montanini B."/>
            <person name="Hainaut M."/>
            <person name="Levati E."/>
            <person name="Barry K.W."/>
            <person name="Belfiori B."/>
            <person name="Cichocki N."/>
            <person name="Clum A."/>
            <person name="Dockter R.B."/>
            <person name="Fauchery L."/>
            <person name="Guy J."/>
            <person name="Iotti M."/>
            <person name="Le Tacon F."/>
            <person name="Lindquist E.A."/>
            <person name="Lipzen A."/>
            <person name="Malagnac F."/>
            <person name="Mello A."/>
            <person name="Molinier V."/>
            <person name="Miyauchi S."/>
            <person name="Poulain J."/>
            <person name="Riccioni C."/>
            <person name="Rubini A."/>
            <person name="Sitrit Y."/>
            <person name="Splivallo R."/>
            <person name="Traeger S."/>
            <person name="Wang M."/>
            <person name="Zifcakova L."/>
            <person name="Wipf D."/>
            <person name="Zambonelli A."/>
            <person name="Paolocci F."/>
            <person name="Nowrousian M."/>
            <person name="Ottonello S."/>
            <person name="Baldrian P."/>
            <person name="Spatafora J.W."/>
            <person name="Henrissat B."/>
            <person name="Nagy L.G."/>
            <person name="Aury J.M."/>
            <person name="Wincker P."/>
            <person name="Grigoriev I.V."/>
            <person name="Bonfante P."/>
            <person name="Martin F.M."/>
        </authorList>
    </citation>
    <scope>NUCLEOTIDE SEQUENCE [LARGE SCALE GENOMIC DNA]</scope>
    <source>
        <strain evidence="2 3">ATCC MYA-4762</strain>
    </source>
</reference>
<name>A0A3N4LWS2_9PEZI</name>
<keyword evidence="3" id="KW-1185">Reference proteome</keyword>
<feature type="compositionally biased region" description="Basic residues" evidence="1">
    <location>
        <begin position="1"/>
        <end position="11"/>
    </location>
</feature>
<evidence type="ECO:0000313" key="2">
    <source>
        <dbReference type="EMBL" id="RPB26148.1"/>
    </source>
</evidence>
<feature type="compositionally biased region" description="Polar residues" evidence="1">
    <location>
        <begin position="687"/>
        <end position="697"/>
    </location>
</feature>
<accession>A0A3N4LWS2</accession>
<feature type="compositionally biased region" description="Polar residues" evidence="1">
    <location>
        <begin position="37"/>
        <end position="49"/>
    </location>
</feature>
<sequence length="717" mass="79714">MPPKGNARKRKADTNSTPRSVSTRAVQKPAIEPPEQPTNAPTTIETLESTPEPIEADDSEIDSSDNEDDIDTIATSLTPRTPISKKPKTSSGNTPVNLFRNSAPTNGPPLERSGSKLTNSLMQCFHSDLRADLIAVSKLNIYKAVLNYHLRLAFWKKRSYEPKERAIVQATALSSAALPASTLKQLENQIHEHYNYLNKSLRKQFAGLLRQFIEHPAAQHPNWAIEQASFIGWLPATPLVPVEDIINQFLQNNFKLIHEVWAPIVDVASPEYLTSPAGAIWGNYFQKVTAVILQQFIDQHYLDVYHRERAKHAQNPRQVPTVRPSLDGHSTSKTSAQLASAPSPASKNEKVELSKAQTKAIQTGDSVRAPNDWPSIHKPEKWSIQKPKVIVYGELKYNGYTNAMSVEDFDVLVEENLPLAAAKEKPKCTCSASLDIVTTELTAEVVSCKERIQTVCQHIDTTFDKLTQTRSSLTSVLNDTDKWMQYKTKLTLEKVQNINAYEIISDSLRQINEDFEAAYKRSVEADALQKPLDPKFPTTLDELKNYQLWKHTLRQCLAVDKASSMPITPDDINLNIVLTAPKKPEYLPPASNAVPPSSHPPPSTQTSFTPQNISPIQEHYPASHHTNTPLHYNHPITQSFHNTASHHHNLTDNGSFHGYPTVQSFNTKADPRTPTPDAASGVEDSDLSQASQASHTQFGDVCPTPTSLTEHAPAVLR</sequence>
<dbReference type="EMBL" id="ML121535">
    <property type="protein sequence ID" value="RPB26148.1"/>
    <property type="molecule type" value="Genomic_DNA"/>
</dbReference>
<proteinExistence type="predicted"/>
<feature type="region of interest" description="Disordered" evidence="1">
    <location>
        <begin position="587"/>
        <end position="717"/>
    </location>
</feature>
<gene>
    <name evidence="2" type="ORF">L211DRAFT_847314</name>
</gene>
<dbReference type="Proteomes" id="UP000267821">
    <property type="component" value="Unassembled WGS sequence"/>
</dbReference>
<feature type="region of interest" description="Disordered" evidence="1">
    <location>
        <begin position="1"/>
        <end position="115"/>
    </location>
</feature>
<dbReference type="InParanoid" id="A0A3N4LWS2"/>
<feature type="compositionally biased region" description="Acidic residues" evidence="1">
    <location>
        <begin position="54"/>
        <end position="71"/>
    </location>
</feature>
<feature type="compositionally biased region" description="Polar residues" evidence="1">
    <location>
        <begin position="624"/>
        <end position="643"/>
    </location>
</feature>
<feature type="compositionally biased region" description="Polar residues" evidence="1">
    <location>
        <begin position="89"/>
        <end position="105"/>
    </location>
</feature>
<protein>
    <submittedName>
        <fullName evidence="2">Uncharacterized protein</fullName>
    </submittedName>
</protein>
<evidence type="ECO:0000313" key="3">
    <source>
        <dbReference type="Proteomes" id="UP000267821"/>
    </source>
</evidence>
<dbReference type="AlphaFoldDB" id="A0A3N4LWS2"/>
<evidence type="ECO:0000256" key="1">
    <source>
        <dbReference type="SAM" id="MobiDB-lite"/>
    </source>
</evidence>
<feature type="compositionally biased region" description="Polar residues" evidence="1">
    <location>
        <begin position="14"/>
        <end position="25"/>
    </location>
</feature>
<feature type="compositionally biased region" description="Low complexity" evidence="1">
    <location>
        <begin position="335"/>
        <end position="346"/>
    </location>
</feature>
<organism evidence="2 3">
    <name type="scientific">Terfezia boudieri ATCC MYA-4762</name>
    <dbReference type="NCBI Taxonomy" id="1051890"/>
    <lineage>
        <taxon>Eukaryota</taxon>
        <taxon>Fungi</taxon>
        <taxon>Dikarya</taxon>
        <taxon>Ascomycota</taxon>
        <taxon>Pezizomycotina</taxon>
        <taxon>Pezizomycetes</taxon>
        <taxon>Pezizales</taxon>
        <taxon>Pezizaceae</taxon>
        <taxon>Terfezia</taxon>
    </lineage>
</organism>